<dbReference type="SMART" id="SM00222">
    <property type="entry name" value="Sec7"/>
    <property type="match status" value="1"/>
</dbReference>
<gene>
    <name evidence="13" type="ORF">DSTB1V02_LOCUS4779</name>
</gene>
<dbReference type="InterPro" id="IPR035999">
    <property type="entry name" value="Sec7_dom_sf"/>
</dbReference>
<comment type="subcellular location">
    <subcellularLocation>
        <location evidence="2">Cytoplasm</location>
        <location evidence="2">Perinuclear region</location>
    </subcellularLocation>
    <subcellularLocation>
        <location evidence="3">Golgi apparatus</location>
        <location evidence="3">trans-Golgi network</location>
    </subcellularLocation>
    <subcellularLocation>
        <location evidence="1">Membrane</location>
    </subcellularLocation>
</comment>
<evidence type="ECO:0000256" key="5">
    <source>
        <dbReference type="ARBA" id="ARBA00022490"/>
    </source>
</evidence>
<evidence type="ECO:0000256" key="1">
    <source>
        <dbReference type="ARBA" id="ARBA00004370"/>
    </source>
</evidence>
<dbReference type="GO" id="GO:0048471">
    <property type="term" value="C:perinuclear region of cytoplasm"/>
    <property type="evidence" value="ECO:0007669"/>
    <property type="project" value="UniProtKB-SubCell"/>
</dbReference>
<keyword evidence="14" id="KW-1185">Reference proteome</keyword>
<feature type="compositionally biased region" description="Polar residues" evidence="11">
    <location>
        <begin position="571"/>
        <end position="598"/>
    </location>
</feature>
<evidence type="ECO:0000256" key="7">
    <source>
        <dbReference type="ARBA" id="ARBA00022658"/>
    </source>
</evidence>
<dbReference type="InterPro" id="IPR046455">
    <property type="entry name" value="Sec7/BIG1-like_C"/>
</dbReference>
<dbReference type="Pfam" id="PF01369">
    <property type="entry name" value="Sec7"/>
    <property type="match status" value="1"/>
</dbReference>
<evidence type="ECO:0000256" key="2">
    <source>
        <dbReference type="ARBA" id="ARBA00004556"/>
    </source>
</evidence>
<keyword evidence="6" id="KW-0597">Phosphoprotein</keyword>
<feature type="region of interest" description="Disordered" evidence="11">
    <location>
        <begin position="1480"/>
        <end position="1513"/>
    </location>
</feature>
<evidence type="ECO:0000256" key="9">
    <source>
        <dbReference type="ARBA" id="ARBA00023034"/>
    </source>
</evidence>
<dbReference type="SUPFAM" id="SSF48425">
    <property type="entry name" value="Sec7 domain"/>
    <property type="match status" value="1"/>
</dbReference>
<dbReference type="Gene3D" id="1.10.220.20">
    <property type="match status" value="1"/>
</dbReference>
<dbReference type="SUPFAM" id="SSF48371">
    <property type="entry name" value="ARM repeat"/>
    <property type="match status" value="1"/>
</dbReference>
<dbReference type="InterPro" id="IPR011989">
    <property type="entry name" value="ARM-like"/>
</dbReference>
<proteinExistence type="predicted"/>
<feature type="compositionally biased region" description="Basic and acidic residues" evidence="11">
    <location>
        <begin position="235"/>
        <end position="248"/>
    </location>
</feature>
<evidence type="ECO:0000313" key="13">
    <source>
        <dbReference type="EMBL" id="CAD7244896.1"/>
    </source>
</evidence>
<feature type="compositionally biased region" description="Low complexity" evidence="11">
    <location>
        <begin position="1480"/>
        <end position="1491"/>
    </location>
</feature>
<dbReference type="FunFam" id="1.10.220.20:FF:000002">
    <property type="entry name" value="Brefeldin A-inhibited guanine nucleotide-exchange protein 1"/>
    <property type="match status" value="1"/>
</dbReference>
<feature type="region of interest" description="Disordered" evidence="11">
    <location>
        <begin position="560"/>
        <end position="598"/>
    </location>
</feature>
<dbReference type="InterPro" id="IPR023394">
    <property type="entry name" value="Sec7_C_sf"/>
</dbReference>
<dbReference type="Pfam" id="PF09324">
    <property type="entry name" value="Sec7-like_HDS"/>
    <property type="match status" value="1"/>
</dbReference>
<dbReference type="EMBL" id="LR900251">
    <property type="protein sequence ID" value="CAD7244896.1"/>
    <property type="molecule type" value="Genomic_DNA"/>
</dbReference>
<keyword evidence="4" id="KW-0813">Transport</keyword>
<dbReference type="GO" id="GO:0005085">
    <property type="term" value="F:guanyl-nucleotide exchange factor activity"/>
    <property type="evidence" value="ECO:0007669"/>
    <property type="project" value="UniProtKB-KW"/>
</dbReference>
<accession>A0A7R8XBR6</accession>
<dbReference type="FunFam" id="1.25.10.10:FF:000143">
    <property type="entry name" value="ADP-ribosylation factor guanine nucleotide-exchange factor 2 (brefeldin A-inhibited)"/>
    <property type="match status" value="1"/>
</dbReference>
<evidence type="ECO:0000256" key="4">
    <source>
        <dbReference type="ARBA" id="ARBA00022448"/>
    </source>
</evidence>
<evidence type="ECO:0000259" key="12">
    <source>
        <dbReference type="PROSITE" id="PS50190"/>
    </source>
</evidence>
<dbReference type="Gene3D" id="1.25.10.10">
    <property type="entry name" value="Leucine-rich Repeat Variant"/>
    <property type="match status" value="1"/>
</dbReference>
<dbReference type="InterPro" id="IPR000904">
    <property type="entry name" value="Sec7_dom"/>
</dbReference>
<dbReference type="InterPro" id="IPR032629">
    <property type="entry name" value="DCB_dom"/>
</dbReference>
<dbReference type="GO" id="GO:0015031">
    <property type="term" value="P:protein transport"/>
    <property type="evidence" value="ECO:0007669"/>
    <property type="project" value="UniProtKB-KW"/>
</dbReference>
<dbReference type="Gene3D" id="1.10.1000.11">
    <property type="entry name" value="Arf Nucleotide-binding Site Opener,domain 2"/>
    <property type="match status" value="1"/>
</dbReference>
<keyword evidence="9" id="KW-0333">Golgi apparatus</keyword>
<dbReference type="GO" id="GO:0005794">
    <property type="term" value="C:Golgi apparatus"/>
    <property type="evidence" value="ECO:0007669"/>
    <property type="project" value="UniProtKB-SubCell"/>
</dbReference>
<dbReference type="InterPro" id="IPR032691">
    <property type="entry name" value="Mon2/Sec7/BIG1-like_HUS"/>
</dbReference>
<dbReference type="GO" id="GO:0032012">
    <property type="term" value="P:regulation of ARF protein signal transduction"/>
    <property type="evidence" value="ECO:0007669"/>
    <property type="project" value="InterPro"/>
</dbReference>
<keyword evidence="10" id="KW-0472">Membrane</keyword>
<dbReference type="Pfam" id="PF20252">
    <property type="entry name" value="BIG2_C"/>
    <property type="match status" value="1"/>
</dbReference>
<dbReference type="InterPro" id="IPR016024">
    <property type="entry name" value="ARM-type_fold"/>
</dbReference>
<protein>
    <recommendedName>
        <fullName evidence="12">SEC7 domain-containing protein</fullName>
    </recommendedName>
</protein>
<dbReference type="InterPro" id="IPR015403">
    <property type="entry name" value="Mon2/Sec7/BIG1-like_HDS"/>
</dbReference>
<evidence type="ECO:0000256" key="11">
    <source>
        <dbReference type="SAM" id="MobiDB-lite"/>
    </source>
</evidence>
<keyword evidence="5" id="KW-0963">Cytoplasm</keyword>
<evidence type="ECO:0000256" key="6">
    <source>
        <dbReference type="ARBA" id="ARBA00022553"/>
    </source>
</evidence>
<dbReference type="GO" id="GO:0016020">
    <property type="term" value="C:membrane"/>
    <property type="evidence" value="ECO:0007669"/>
    <property type="project" value="UniProtKB-SubCell"/>
</dbReference>
<dbReference type="OrthoDB" id="18431at2759"/>
<organism evidence="13">
    <name type="scientific">Darwinula stevensoni</name>
    <dbReference type="NCBI Taxonomy" id="69355"/>
    <lineage>
        <taxon>Eukaryota</taxon>
        <taxon>Metazoa</taxon>
        <taxon>Ecdysozoa</taxon>
        <taxon>Arthropoda</taxon>
        <taxon>Crustacea</taxon>
        <taxon>Oligostraca</taxon>
        <taxon>Ostracoda</taxon>
        <taxon>Podocopa</taxon>
        <taxon>Podocopida</taxon>
        <taxon>Darwinulocopina</taxon>
        <taxon>Darwinuloidea</taxon>
        <taxon>Darwinulidae</taxon>
        <taxon>Darwinula</taxon>
    </lineage>
</organism>
<dbReference type="EMBL" id="CAJPEV010000734">
    <property type="protein sequence ID" value="CAG0888044.1"/>
    <property type="molecule type" value="Genomic_DNA"/>
</dbReference>
<dbReference type="Proteomes" id="UP000677054">
    <property type="component" value="Unassembled WGS sequence"/>
</dbReference>
<evidence type="ECO:0000256" key="10">
    <source>
        <dbReference type="ARBA" id="ARBA00023136"/>
    </source>
</evidence>
<keyword evidence="8" id="KW-0653">Protein transport</keyword>
<dbReference type="PANTHER" id="PTHR10663">
    <property type="entry name" value="GUANYL-NUCLEOTIDE EXCHANGE FACTOR"/>
    <property type="match status" value="1"/>
</dbReference>
<keyword evidence="7" id="KW-0344">Guanine-nucleotide releasing factor</keyword>
<dbReference type="PANTHER" id="PTHR10663:SF375">
    <property type="entry name" value="LD29171P"/>
    <property type="match status" value="1"/>
</dbReference>
<evidence type="ECO:0000313" key="14">
    <source>
        <dbReference type="Proteomes" id="UP000677054"/>
    </source>
</evidence>
<dbReference type="CDD" id="cd00171">
    <property type="entry name" value="Sec7"/>
    <property type="match status" value="1"/>
</dbReference>
<dbReference type="Pfam" id="PF12783">
    <property type="entry name" value="Sec7-like_HUS"/>
    <property type="match status" value="1"/>
</dbReference>
<evidence type="ECO:0000256" key="3">
    <source>
        <dbReference type="ARBA" id="ARBA00004601"/>
    </source>
</evidence>
<feature type="domain" description="SEC7" evidence="12">
    <location>
        <begin position="600"/>
        <end position="791"/>
    </location>
</feature>
<dbReference type="Pfam" id="PF16213">
    <property type="entry name" value="DCB"/>
    <property type="match status" value="1"/>
</dbReference>
<evidence type="ECO:0000256" key="8">
    <source>
        <dbReference type="ARBA" id="ARBA00022927"/>
    </source>
</evidence>
<sequence length="1750" mass="198882">MPKVPNIVNQRPRTRSDIEMFITKALEKILSDKEIKRSHHQQLKRACERVLEEVHNELKGTEQDSADSSSCLPLPKSSAGSLDAEKYILPFELALQSRTPRIVVTALDGLQKLIAYGHITGASKDETNPEKLLIDRIVESICGCFTNSSTDEGVQLQVLKALLTVLTSSHVEVHEGTLVLAIRTCYNVYLGSRNLVNQTTAKATLTQMMNVIFARMENQVLKSSPHKADLAAMSPDKEKVLESPKENGEAEPYEDFHSQGSGSIGRHSDSLDPEHLPVEEDVIDEAMVIAQGIISELIDESYNEASQKDLYRVPSQESMAASEQTEGMTMARFSHIQEKDAFLVFRSLCKLSMKPLPEGQPDPRSHEHRSKLLSLQLLLGILQNSGPIFQSSEMFIPAIKQYLCVALSKNGVSSITEVFELSLAIFLILLSKFKAHLKRQIEVFFKDIFLNVLESSTSSFEHKWLVIQALTRICADAQCVVDIYVNYDCDLNAANIFERLVNDLSKIAQGRQAVELGATPNQEKRIRIKGLECLVSLLKCMVEWSRELYINPMAQIQVTETSSDPMDEPDSLQSNGSLRGSTRNSPSMLHSTGASDETRQFAVQKQQKEIWEQGIQLFNRKPKKGLKFLQDHKFIDGSPESIARFFHKYNDQHLDKTQLGDFLGDPDNFNRQVMYAYVDQLDFVNTDFVSALRLFLECFRLPGEAQKIDRLMEKFAARYCECNPNLGLFASADTAYVLAYSIIMLTTDLHSPQVKNKMTKEQYIKMNRGINDSKDLPEEYLSEIYDEIAGKEIKMKGGNQVGKQLVSNEKKRKLLYNCELEAISHAAKALMEAASHVEAPFTQAMHLEHVKPMFKLAWTPFLAAFSVGLQDCDDQQIATLCLDGIRCAIRVACIFRMELERDAYVQALARFTLLTAISPLTELKAKNVDTIKILILVAQTDGNYLGHAWLDILKCISQLEHAQLMGTGMKPKNAPVGFPTRDSISLSVESFLSDHLDLGSDQKKLASAKELITQACSQSVVVAVDRIFTGSVNLDGDAVVDFVKALCEVSMEELKTYGQPRMYSLQKLVEISYYNMGRIRLQWSRIWEVLGDHFNQVGCLPNEDVSFFAIDSLRQLSMKFIEKGEFPNFRFQKEFLRPFEHIMKKNRSPTIRDMVVRCIAQMVNSQAASIKSGWKNIFSVFYLSASDPDENIVELAFKTTGKIIQEVFHNHFGIILDSFQDATKCLSEFACNPNFPDINMEAIRLIRVCAKYVDEKEAMFREHNMEDVTVAEEDRVWVRGWFPILFGLSCIINRCSLDVRTRALTIMFDVIKSYGSSFRVHWWKDIFQVLFRVFDILKLPEQSSEGDSRSHFNEKKEWMTTTCNHALYAIVDVFTQYYDTLGPILLEDLYQQLRWCVQQDNEQLARSGTNCLENLVISNGTKFGDEAWDMTLHCMLDIFNMTLPQDLLTWQPNTADREENSFALMHGEMEAVMNAVGGDMSSGSGGVMSEDSSYKRHGKDGSEKRSKRKIPQPKVATDHKVFSALFIKCVVQLELIQAIDNIVFYPTTSKKEDAENLAAAQTQTLLDQDDNQQHEDQGMYPFLSSSRLLRLLDCLLVSHQFAKSFNSNHVQRNALWKAGFKGNAQPNLMKQETQSLACALRILFRLYLDESRQDAWPEVHDRLIPICKDGLEYFLTLRSEAHRDAWTFILLLFLTKVQKLNDKRFRAHICVYYNHLCDMICLDLKPELRTLLRRFFLRIGPVFQIVPPPL</sequence>
<dbReference type="PROSITE" id="PS50190">
    <property type="entry name" value="SEC7"/>
    <property type="match status" value="1"/>
</dbReference>
<dbReference type="FunFam" id="1.10.1000.11:FF:000003">
    <property type="entry name" value="Brefeldin A-inhibited guanine nucleotide-exchange protein 1"/>
    <property type="match status" value="1"/>
</dbReference>
<reference evidence="13" key="1">
    <citation type="submission" date="2020-11" db="EMBL/GenBank/DDBJ databases">
        <authorList>
            <person name="Tran Van P."/>
        </authorList>
    </citation>
    <scope>NUCLEOTIDE SEQUENCE</scope>
</reference>
<name>A0A7R8XBR6_9CRUS</name>
<feature type="region of interest" description="Disordered" evidence="11">
    <location>
        <begin position="224"/>
        <end position="274"/>
    </location>
</feature>